<dbReference type="Proteomes" id="UP001293593">
    <property type="component" value="Unassembled WGS sequence"/>
</dbReference>
<dbReference type="AlphaFoldDB" id="A0AAE1MJ35"/>
<comment type="caution">
    <text evidence="2">The sequence shown here is derived from an EMBL/GenBank/DDBJ whole genome shotgun (WGS) entry which is preliminary data.</text>
</comment>
<dbReference type="Pfam" id="PF14244">
    <property type="entry name" value="Retrotran_gag_3"/>
    <property type="match status" value="1"/>
</dbReference>
<evidence type="ECO:0000313" key="3">
    <source>
        <dbReference type="Proteomes" id="UP001293593"/>
    </source>
</evidence>
<gene>
    <name evidence="2" type="ORF">QN277_022790</name>
</gene>
<evidence type="ECO:0000259" key="1">
    <source>
        <dbReference type="Pfam" id="PF14244"/>
    </source>
</evidence>
<feature type="domain" description="Retrotransposon Copia-like N-terminal" evidence="1">
    <location>
        <begin position="22"/>
        <end position="62"/>
    </location>
</feature>
<dbReference type="EMBL" id="JAWXYG010000006">
    <property type="protein sequence ID" value="KAK4269662.1"/>
    <property type="molecule type" value="Genomic_DNA"/>
</dbReference>
<dbReference type="PANTHER" id="PTHR37610">
    <property type="entry name" value="CCHC-TYPE DOMAIN-CONTAINING PROTEIN"/>
    <property type="match status" value="1"/>
</dbReference>
<keyword evidence="3" id="KW-1185">Reference proteome</keyword>
<evidence type="ECO:0000313" key="2">
    <source>
        <dbReference type="EMBL" id="KAK4269662.1"/>
    </source>
</evidence>
<name>A0AAE1MJ35_9FABA</name>
<proteinExistence type="predicted"/>
<reference evidence="2" key="1">
    <citation type="submission" date="2023-10" db="EMBL/GenBank/DDBJ databases">
        <title>Chromosome-level genome of the transformable northern wattle, Acacia crassicarpa.</title>
        <authorList>
            <person name="Massaro I."/>
            <person name="Sinha N.R."/>
            <person name="Poethig S."/>
            <person name="Leichty A.R."/>
        </authorList>
    </citation>
    <scope>NUCLEOTIDE SEQUENCE</scope>
    <source>
        <strain evidence="2">Acra3RX</strain>
        <tissue evidence="2">Leaf</tissue>
    </source>
</reference>
<sequence>MSTISDASSSVPRSGSNDISTALLVSEKLTGDNYREWSQSMIFALDGRDKLDYITGEAEKPSTSDTKEFRKWKSENALVSSWLINAMSSSIKKSFT</sequence>
<protein>
    <recommendedName>
        <fullName evidence="1">Retrotransposon Copia-like N-terminal domain-containing protein</fullName>
    </recommendedName>
</protein>
<dbReference type="InterPro" id="IPR029472">
    <property type="entry name" value="Copia-like_N"/>
</dbReference>
<dbReference type="PANTHER" id="PTHR37610:SF75">
    <property type="entry name" value="RETROTRANSPOSON COPIA-LIKE N-TERMINAL DOMAIN-CONTAINING PROTEIN"/>
    <property type="match status" value="1"/>
</dbReference>
<accession>A0AAE1MJ35</accession>
<organism evidence="2 3">
    <name type="scientific">Acacia crassicarpa</name>
    <name type="common">northern wattle</name>
    <dbReference type="NCBI Taxonomy" id="499986"/>
    <lineage>
        <taxon>Eukaryota</taxon>
        <taxon>Viridiplantae</taxon>
        <taxon>Streptophyta</taxon>
        <taxon>Embryophyta</taxon>
        <taxon>Tracheophyta</taxon>
        <taxon>Spermatophyta</taxon>
        <taxon>Magnoliopsida</taxon>
        <taxon>eudicotyledons</taxon>
        <taxon>Gunneridae</taxon>
        <taxon>Pentapetalae</taxon>
        <taxon>rosids</taxon>
        <taxon>fabids</taxon>
        <taxon>Fabales</taxon>
        <taxon>Fabaceae</taxon>
        <taxon>Caesalpinioideae</taxon>
        <taxon>mimosoid clade</taxon>
        <taxon>Acacieae</taxon>
        <taxon>Acacia</taxon>
    </lineage>
</organism>